<evidence type="ECO:0000256" key="2">
    <source>
        <dbReference type="SAM" id="MobiDB-lite"/>
    </source>
</evidence>
<dbReference type="InParanoid" id="A0A218Z5P8"/>
<dbReference type="Proteomes" id="UP000242519">
    <property type="component" value="Unassembled WGS sequence"/>
</dbReference>
<feature type="compositionally biased region" description="Acidic residues" evidence="2">
    <location>
        <begin position="47"/>
        <end position="71"/>
    </location>
</feature>
<gene>
    <name evidence="4" type="ORF">B2J93_7429</name>
</gene>
<evidence type="ECO:0000256" key="1">
    <source>
        <dbReference type="PROSITE-ProRule" id="PRU00042"/>
    </source>
</evidence>
<feature type="domain" description="C2H2-type" evidence="3">
    <location>
        <begin position="4"/>
        <end position="33"/>
    </location>
</feature>
<dbReference type="STRING" id="503106.A0A218Z5P8"/>
<dbReference type="AlphaFoldDB" id="A0A218Z5P8"/>
<dbReference type="GO" id="GO:0008270">
    <property type="term" value="F:zinc ion binding"/>
    <property type="evidence" value="ECO:0007669"/>
    <property type="project" value="UniProtKB-KW"/>
</dbReference>
<comment type="caution">
    <text evidence="4">The sequence shown here is derived from an EMBL/GenBank/DDBJ whole genome shotgun (WGS) entry which is preliminary data.</text>
</comment>
<keyword evidence="1" id="KW-0863">Zinc-finger</keyword>
<sequence>MADFNDDEGCGKDFVSKVSLVDHVRTAHKGLKGISNTSRKKTSQNSDIEDDYEDVKGDGDDEQQEADSEEEYVPKTKQPKRNQKTRRSVGEGCRSMFIRHYDLQVHIRDAHPTSLHRMDPPGFSEYIAFPDGFALPDLIPGIGSFGQQEAAQQIGGLDEPADFDWTLQRQALEDGPFWIGADTGDFALSSNGDQGEWDQEEEEMRRLIS</sequence>
<protein>
    <recommendedName>
        <fullName evidence="3">C2H2-type domain-containing protein</fullName>
    </recommendedName>
</protein>
<keyword evidence="5" id="KW-1185">Reference proteome</keyword>
<reference evidence="4 5" key="1">
    <citation type="submission" date="2017-04" db="EMBL/GenBank/DDBJ databases">
        <title>Draft genome sequence of Marssonina coronaria NL1: causal agent of apple blotch.</title>
        <authorList>
            <person name="Cheng Q."/>
        </authorList>
    </citation>
    <scope>NUCLEOTIDE SEQUENCE [LARGE SCALE GENOMIC DNA]</scope>
    <source>
        <strain evidence="4 5">NL1</strain>
    </source>
</reference>
<feature type="region of interest" description="Disordered" evidence="2">
    <location>
        <begin position="25"/>
        <end position="89"/>
    </location>
</feature>
<dbReference type="InterPro" id="IPR013087">
    <property type="entry name" value="Znf_C2H2_type"/>
</dbReference>
<evidence type="ECO:0000313" key="5">
    <source>
        <dbReference type="Proteomes" id="UP000242519"/>
    </source>
</evidence>
<dbReference type="Pfam" id="PF00096">
    <property type="entry name" value="zf-C2H2"/>
    <property type="match status" value="1"/>
</dbReference>
<accession>A0A218Z5P8</accession>
<evidence type="ECO:0000259" key="3">
    <source>
        <dbReference type="PROSITE" id="PS50157"/>
    </source>
</evidence>
<proteinExistence type="predicted"/>
<dbReference type="OrthoDB" id="4748970at2759"/>
<dbReference type="PROSITE" id="PS50157">
    <property type="entry name" value="ZINC_FINGER_C2H2_2"/>
    <property type="match status" value="1"/>
</dbReference>
<dbReference type="EMBL" id="MZNU01000176">
    <property type="protein sequence ID" value="OWP03411.1"/>
    <property type="molecule type" value="Genomic_DNA"/>
</dbReference>
<keyword evidence="1" id="KW-0479">Metal-binding</keyword>
<keyword evidence="1" id="KW-0862">Zinc</keyword>
<organism evidence="4 5">
    <name type="scientific">Diplocarpon coronariae</name>
    <dbReference type="NCBI Taxonomy" id="2795749"/>
    <lineage>
        <taxon>Eukaryota</taxon>
        <taxon>Fungi</taxon>
        <taxon>Dikarya</taxon>
        <taxon>Ascomycota</taxon>
        <taxon>Pezizomycotina</taxon>
        <taxon>Leotiomycetes</taxon>
        <taxon>Helotiales</taxon>
        <taxon>Drepanopezizaceae</taxon>
        <taxon>Diplocarpon</taxon>
    </lineage>
</organism>
<feature type="compositionally biased region" description="Basic residues" evidence="2">
    <location>
        <begin position="77"/>
        <end position="87"/>
    </location>
</feature>
<feature type="region of interest" description="Disordered" evidence="2">
    <location>
        <begin position="190"/>
        <end position="209"/>
    </location>
</feature>
<name>A0A218Z5P8_9HELO</name>
<evidence type="ECO:0000313" key="4">
    <source>
        <dbReference type="EMBL" id="OWP03411.1"/>
    </source>
</evidence>